<evidence type="ECO:0000313" key="1">
    <source>
        <dbReference type="EMBL" id="KPA88076.1"/>
    </source>
</evidence>
<name>A0A0N0E1T5_9PSED</name>
<dbReference type="Proteomes" id="UP000037931">
    <property type="component" value="Unassembled WGS sequence"/>
</dbReference>
<sequence length="221" mass="24512">MSVGSYHRQTAGEGMIFLQANPQQVAQFDEFAGLAPKAIAAAQRRAINKTLRWLRTHVGRAVAVQERIAVASVRQRLRAYPVGSNGQGRLWFGLDPIAASRAGRPRQTRAGVSVAGRRYAGAFYKAVYGSQADIWIRTASKHFRESEYPNSNVSGGGGASSGWIAENGGRFPLAKAMISLEDVRRHFESWTNRAHQRLLEVMRQELNYELQKFLGRIGNGR</sequence>
<dbReference type="OrthoDB" id="9086880at2"/>
<dbReference type="STRING" id="50340.PF66_05429"/>
<protein>
    <recommendedName>
        <fullName evidence="3">Prophage minor tail protein Z (GPZ)</fullName>
    </recommendedName>
</protein>
<dbReference type="AlphaFoldDB" id="A0A0N0E1T5"/>
<evidence type="ECO:0000313" key="2">
    <source>
        <dbReference type="Proteomes" id="UP000037931"/>
    </source>
</evidence>
<proteinExistence type="predicted"/>
<organism evidence="1 2">
    <name type="scientific">Pseudomonas asplenii</name>
    <dbReference type="NCBI Taxonomy" id="53407"/>
    <lineage>
        <taxon>Bacteria</taxon>
        <taxon>Pseudomonadati</taxon>
        <taxon>Pseudomonadota</taxon>
        <taxon>Gammaproteobacteria</taxon>
        <taxon>Pseudomonadales</taxon>
        <taxon>Pseudomonadaceae</taxon>
        <taxon>Pseudomonas</taxon>
    </lineage>
</organism>
<evidence type="ECO:0008006" key="3">
    <source>
        <dbReference type="Google" id="ProtNLM"/>
    </source>
</evidence>
<dbReference type="RefSeq" id="WP_054064301.1">
    <property type="nucleotide sequence ID" value="NZ_JSYZ01000024.1"/>
</dbReference>
<comment type="caution">
    <text evidence="1">The sequence shown here is derived from an EMBL/GenBank/DDBJ whole genome shotgun (WGS) entry which is preliminary data.</text>
</comment>
<accession>A0A0N0E1T5</accession>
<keyword evidence="2" id="KW-1185">Reference proteome</keyword>
<dbReference type="PATRIC" id="fig|50340.43.peg.3142"/>
<gene>
    <name evidence="1" type="ORF">PF66_05429</name>
</gene>
<reference evidence="1 2" key="1">
    <citation type="journal article" date="2015" name="PLoS ONE">
        <title>Rice-Infecting Pseudomonas Genomes Are Highly Accessorized and Harbor Multiple Putative Virulence Mechanisms to Cause Sheath Brown Rot.</title>
        <authorList>
            <person name="Quibod I.L."/>
            <person name="Grande G."/>
            <person name="Oreiro E.G."/>
            <person name="Borja F.N."/>
            <person name="Dossa G.S."/>
            <person name="Mauleon R."/>
            <person name="Cruz C.V."/>
            <person name="Oliva R."/>
        </authorList>
    </citation>
    <scope>NUCLEOTIDE SEQUENCE [LARGE SCALE GENOMIC DNA]</scope>
    <source>
        <strain evidence="1 2">IRRI 6609</strain>
    </source>
</reference>
<dbReference type="EMBL" id="JSYZ01000024">
    <property type="protein sequence ID" value="KPA88076.1"/>
    <property type="molecule type" value="Genomic_DNA"/>
</dbReference>